<keyword evidence="3" id="KW-1185">Reference proteome</keyword>
<dbReference type="GO" id="GO:0016491">
    <property type="term" value="F:oxidoreductase activity"/>
    <property type="evidence" value="ECO:0007669"/>
    <property type="project" value="UniProtKB-ARBA"/>
</dbReference>
<evidence type="ECO:0000256" key="1">
    <source>
        <dbReference type="ARBA" id="ARBA00008903"/>
    </source>
</evidence>
<dbReference type="KEGG" id="knv:Pan216_17880"/>
<dbReference type="SUPFAM" id="SSF51735">
    <property type="entry name" value="NAD(P)-binding Rossmann-fold domains"/>
    <property type="match status" value="1"/>
</dbReference>
<dbReference type="InterPro" id="IPR003462">
    <property type="entry name" value="ODC_Mu_crystall"/>
</dbReference>
<keyword evidence="2" id="KW-0456">Lyase</keyword>
<gene>
    <name evidence="2" type="primary">rapL</name>
    <name evidence="2" type="ORF">Pan216_17880</name>
</gene>
<dbReference type="PANTHER" id="PTHR13812:SF19">
    <property type="entry name" value="KETIMINE REDUCTASE MU-CRYSTALLIN"/>
    <property type="match status" value="1"/>
</dbReference>
<name>A0A518B1S7_9BACT</name>
<evidence type="ECO:0000313" key="3">
    <source>
        <dbReference type="Proteomes" id="UP000317093"/>
    </source>
</evidence>
<dbReference type="InterPro" id="IPR023401">
    <property type="entry name" value="ODC_N"/>
</dbReference>
<organism evidence="2 3">
    <name type="scientific">Kolteria novifilia</name>
    <dbReference type="NCBI Taxonomy" id="2527975"/>
    <lineage>
        <taxon>Bacteria</taxon>
        <taxon>Pseudomonadati</taxon>
        <taxon>Planctomycetota</taxon>
        <taxon>Planctomycetia</taxon>
        <taxon>Kolteriales</taxon>
        <taxon>Kolteriaceae</taxon>
        <taxon>Kolteria</taxon>
    </lineage>
</organism>
<dbReference type="Pfam" id="PF02423">
    <property type="entry name" value="OCD_Mu_crystall"/>
    <property type="match status" value="1"/>
</dbReference>
<dbReference type="EC" id="4.3.1.28" evidence="2"/>
<dbReference type="InterPro" id="IPR036291">
    <property type="entry name" value="NAD(P)-bd_dom_sf"/>
</dbReference>
<sequence length="318" mass="34019">MAAIYLREADVARLLSMEEVISALERIFREQAAGGAENIPRGRCRGEGAMLHLLGGASRELDALCFKAYTTTKTSARFLVHLYDGSSGDLLAVVEADQLGRLRTGGTSGLATKLMSPTNASRVGIIGSGRQARTQLEAVAAVRKLESVEIHSRTKESREKFAAEMEERLHVPVRPVESATLAVRDKEIVITATSSRQPVVEKAWLSPGVHLNAMGSNFAAKTELDLAIVGACRQVVVDDVAQAQIEAGELIQAVAAERFSWTRAVELSSLVSGEVDGRSDPGETTLFKSVGTGIQDLALASMVYKLAKSEGVGQPLPY</sequence>
<dbReference type="RefSeq" id="WP_419193419.1">
    <property type="nucleotide sequence ID" value="NZ_CP036279.1"/>
</dbReference>
<reference evidence="2 3" key="1">
    <citation type="submission" date="2019-02" db="EMBL/GenBank/DDBJ databases">
        <title>Deep-cultivation of Planctomycetes and their phenomic and genomic characterization uncovers novel biology.</title>
        <authorList>
            <person name="Wiegand S."/>
            <person name="Jogler M."/>
            <person name="Boedeker C."/>
            <person name="Pinto D."/>
            <person name="Vollmers J."/>
            <person name="Rivas-Marin E."/>
            <person name="Kohn T."/>
            <person name="Peeters S.H."/>
            <person name="Heuer A."/>
            <person name="Rast P."/>
            <person name="Oberbeckmann S."/>
            <person name="Bunk B."/>
            <person name="Jeske O."/>
            <person name="Meyerdierks A."/>
            <person name="Storesund J.E."/>
            <person name="Kallscheuer N."/>
            <person name="Luecker S."/>
            <person name="Lage O.M."/>
            <person name="Pohl T."/>
            <person name="Merkel B.J."/>
            <person name="Hornburger P."/>
            <person name="Mueller R.-W."/>
            <person name="Bruemmer F."/>
            <person name="Labrenz M."/>
            <person name="Spormann A.M."/>
            <person name="Op den Camp H."/>
            <person name="Overmann J."/>
            <person name="Amann R."/>
            <person name="Jetten M.S.M."/>
            <person name="Mascher T."/>
            <person name="Medema M.H."/>
            <person name="Devos D.P."/>
            <person name="Kaster A.-K."/>
            <person name="Ovreas L."/>
            <person name="Rohde M."/>
            <person name="Galperin M.Y."/>
            <person name="Jogler C."/>
        </authorList>
    </citation>
    <scope>NUCLEOTIDE SEQUENCE [LARGE SCALE GENOMIC DNA]</scope>
    <source>
        <strain evidence="2 3">Pan216</strain>
    </source>
</reference>
<comment type="similarity">
    <text evidence="1">Belongs to the ornithine cyclodeaminase/mu-crystallin family.</text>
</comment>
<dbReference type="GO" id="GO:0005737">
    <property type="term" value="C:cytoplasm"/>
    <property type="evidence" value="ECO:0007669"/>
    <property type="project" value="TreeGrafter"/>
</dbReference>
<protein>
    <submittedName>
        <fullName evidence="2">L-lysine cyclodeaminase</fullName>
        <ecNumber evidence="2">4.3.1.28</ecNumber>
    </submittedName>
</protein>
<dbReference type="AlphaFoldDB" id="A0A518B1S7"/>
<accession>A0A518B1S7</accession>
<dbReference type="FunFam" id="3.40.50.720:FF:000311">
    <property type="entry name" value="Ornithine cyclodeaminase"/>
    <property type="match status" value="1"/>
</dbReference>
<dbReference type="GO" id="GO:0019752">
    <property type="term" value="P:carboxylic acid metabolic process"/>
    <property type="evidence" value="ECO:0007669"/>
    <property type="project" value="UniProtKB-ARBA"/>
</dbReference>
<evidence type="ECO:0000313" key="2">
    <source>
        <dbReference type="EMBL" id="QDU60935.1"/>
    </source>
</evidence>
<dbReference type="Gene3D" id="3.40.50.720">
    <property type="entry name" value="NAD(P)-binding Rossmann-like Domain"/>
    <property type="match status" value="1"/>
</dbReference>
<dbReference type="Proteomes" id="UP000317093">
    <property type="component" value="Chromosome"/>
</dbReference>
<dbReference type="EMBL" id="CP036279">
    <property type="protein sequence ID" value="QDU60935.1"/>
    <property type="molecule type" value="Genomic_DNA"/>
</dbReference>
<proteinExistence type="inferred from homology"/>
<dbReference type="PIRSF" id="PIRSF001439">
    <property type="entry name" value="CryM"/>
    <property type="match status" value="1"/>
</dbReference>
<dbReference type="PANTHER" id="PTHR13812">
    <property type="entry name" value="KETIMINE REDUCTASE MU-CRYSTALLIN"/>
    <property type="match status" value="1"/>
</dbReference>
<dbReference type="Gene3D" id="3.30.1780.10">
    <property type="entry name" value="ornithine cyclodeaminase, domain 1"/>
    <property type="match status" value="1"/>
</dbReference>
<dbReference type="GO" id="GO:0016829">
    <property type="term" value="F:lyase activity"/>
    <property type="evidence" value="ECO:0007669"/>
    <property type="project" value="UniProtKB-KW"/>
</dbReference>